<name>A0A8H6IAG7_9AGAR</name>
<comment type="caution">
    <text evidence="2">The sequence shown here is derived from an EMBL/GenBank/DDBJ whole genome shotgun (WGS) entry which is preliminary data.</text>
</comment>
<feature type="region of interest" description="Disordered" evidence="1">
    <location>
        <begin position="1"/>
        <end position="95"/>
    </location>
</feature>
<dbReference type="EMBL" id="JACGCI010000008">
    <property type="protein sequence ID" value="KAF6761893.1"/>
    <property type="molecule type" value="Genomic_DNA"/>
</dbReference>
<dbReference type="Proteomes" id="UP000521943">
    <property type="component" value="Unassembled WGS sequence"/>
</dbReference>
<sequence>MTRGEDGMRDAGKHVRVRVSKRDASKRDPSKRDPNSRLDISFVGWGAASAAPKARASRRGTRRRKTDLRRFPAALDPDTRLGRAGDEDREDREDLSECMRLSNKRTMRTRARDASVECSRLTRSGANMSKHQKRDRYYFESKDMLRVLSTPFRSSQIRRENAENVTSRHYTSPIALCPTRKVRTNAKSANHEYSLPWRHFSGAKVTHNVI</sequence>
<evidence type="ECO:0000313" key="3">
    <source>
        <dbReference type="Proteomes" id="UP000521943"/>
    </source>
</evidence>
<accession>A0A8H6IAG7</accession>
<feature type="compositionally biased region" description="Basic and acidic residues" evidence="1">
    <location>
        <begin position="77"/>
        <end position="86"/>
    </location>
</feature>
<protein>
    <submittedName>
        <fullName evidence="2">Uncharacterized protein</fullName>
    </submittedName>
</protein>
<feature type="compositionally biased region" description="Basic and acidic residues" evidence="1">
    <location>
        <begin position="20"/>
        <end position="36"/>
    </location>
</feature>
<gene>
    <name evidence="2" type="ORF">DFP72DRAFT_842001</name>
</gene>
<feature type="compositionally biased region" description="Basic and acidic residues" evidence="1">
    <location>
        <begin position="1"/>
        <end position="13"/>
    </location>
</feature>
<evidence type="ECO:0000256" key="1">
    <source>
        <dbReference type="SAM" id="MobiDB-lite"/>
    </source>
</evidence>
<keyword evidence="3" id="KW-1185">Reference proteome</keyword>
<organism evidence="2 3">
    <name type="scientific">Ephemerocybe angulata</name>
    <dbReference type="NCBI Taxonomy" id="980116"/>
    <lineage>
        <taxon>Eukaryota</taxon>
        <taxon>Fungi</taxon>
        <taxon>Dikarya</taxon>
        <taxon>Basidiomycota</taxon>
        <taxon>Agaricomycotina</taxon>
        <taxon>Agaricomycetes</taxon>
        <taxon>Agaricomycetidae</taxon>
        <taxon>Agaricales</taxon>
        <taxon>Agaricineae</taxon>
        <taxon>Psathyrellaceae</taxon>
        <taxon>Ephemerocybe</taxon>
    </lineage>
</organism>
<reference evidence="2 3" key="1">
    <citation type="submission" date="2020-07" db="EMBL/GenBank/DDBJ databases">
        <title>Comparative genomics of pyrophilous fungi reveals a link between fire events and developmental genes.</title>
        <authorList>
            <consortium name="DOE Joint Genome Institute"/>
            <person name="Steindorff A.S."/>
            <person name="Carver A."/>
            <person name="Calhoun S."/>
            <person name="Stillman K."/>
            <person name="Liu H."/>
            <person name="Lipzen A."/>
            <person name="Pangilinan J."/>
            <person name="Labutti K."/>
            <person name="Bruns T.D."/>
            <person name="Grigoriev I.V."/>
        </authorList>
    </citation>
    <scope>NUCLEOTIDE SEQUENCE [LARGE SCALE GENOMIC DNA]</scope>
    <source>
        <strain evidence="2 3">CBS 144469</strain>
    </source>
</reference>
<dbReference type="AlphaFoldDB" id="A0A8H6IAG7"/>
<proteinExistence type="predicted"/>
<feature type="compositionally biased region" description="Basic residues" evidence="1">
    <location>
        <begin position="55"/>
        <end position="67"/>
    </location>
</feature>
<evidence type="ECO:0000313" key="2">
    <source>
        <dbReference type="EMBL" id="KAF6761893.1"/>
    </source>
</evidence>